<sequence>MRKILSALLSNITGRRPGSTSTSIKYVKQSDAALARKFFLDNFRRVIVLSLIPLAVLGSLTIFITDRYIRYSVEQNNESQLNQMNQLVQVIPAELDSLSLSFDKDPKIKIRLEAILNSESFSFEELEALFYLRNVIDVPANSKPYIHSIYIYYDNPYGRFLSTRDGLEQFAVSLDSDWFSYYRSHSFREEEFATQLRELHTSSGKEHATEVISVYKPFAASGSGQYRGLIVMNVLPSYFETALGQWNQWSDSRYYLTDRNGTPLVRSHFAGSDEPLPLNAAIDRTDELARGDVIRIPYRDAWVSLKQVPRLEWNTVSVIPKGALYSLPRTIVYITVALSLASLLLSVLYALWITRKNYRQIFRIVDVLDSADQNDPQPLPSARAGYISDVYELIVSNILDTFLEQKYLRMQLSERQAKMELLELKALQSQMNPHFMSNTLHSIYWKTFQLTRSPNEACRMIEQLSDLLEYGLRGPDDSVKLRDELANVRGYVALQRTRFAERLQVLWDIDEETEDCGVVKISLQPLVENSIHIGLEANKTLSVKIKCRLIGNALKVTVIDNGPGMSEERLGQVRGALRSDSPDGKRVGLFNTSKRLSLHYGQGDLLRIVSKQGFGTAVTLTFPQPNKTE</sequence>
<proteinExistence type="predicted"/>
<reference evidence="3 4" key="1">
    <citation type="submission" date="2019-05" db="EMBL/GenBank/DDBJ databases">
        <title>We sequenced the genome of Paenibacillus hemerocallicola KCTC 33185 for further insight into its adaptation and study the phylogeny of Paenibacillus.</title>
        <authorList>
            <person name="Narsing Rao M.P."/>
        </authorList>
    </citation>
    <scope>NUCLEOTIDE SEQUENCE [LARGE SCALE GENOMIC DNA]</scope>
    <source>
        <strain evidence="3 4">KCTC 33185</strain>
    </source>
</reference>
<evidence type="ECO:0000313" key="3">
    <source>
        <dbReference type="EMBL" id="TNJ64999.1"/>
    </source>
</evidence>
<evidence type="ECO:0000256" key="1">
    <source>
        <dbReference type="SAM" id="Phobius"/>
    </source>
</evidence>
<gene>
    <name evidence="3" type="ORF">FE784_17545</name>
</gene>
<dbReference type="InterPro" id="IPR010559">
    <property type="entry name" value="Sig_transdc_His_kin_internal"/>
</dbReference>
<feature type="domain" description="Histidine kinase/HSP90-like ATPase" evidence="2">
    <location>
        <begin position="518"/>
        <end position="626"/>
    </location>
</feature>
<dbReference type="AlphaFoldDB" id="A0A5C4T9D8"/>
<dbReference type="PANTHER" id="PTHR34220">
    <property type="entry name" value="SENSOR HISTIDINE KINASE YPDA"/>
    <property type="match status" value="1"/>
</dbReference>
<dbReference type="InterPro" id="IPR050640">
    <property type="entry name" value="Bact_2-comp_sensor_kinase"/>
</dbReference>
<dbReference type="Proteomes" id="UP000307943">
    <property type="component" value="Unassembled WGS sequence"/>
</dbReference>
<keyword evidence="1" id="KW-0812">Transmembrane</keyword>
<dbReference type="GO" id="GO:0000155">
    <property type="term" value="F:phosphorelay sensor kinase activity"/>
    <property type="evidence" value="ECO:0007669"/>
    <property type="project" value="InterPro"/>
</dbReference>
<dbReference type="PANTHER" id="PTHR34220:SF7">
    <property type="entry name" value="SENSOR HISTIDINE KINASE YPDA"/>
    <property type="match status" value="1"/>
</dbReference>
<protein>
    <recommendedName>
        <fullName evidence="2">Histidine kinase/HSP90-like ATPase domain-containing protein</fullName>
    </recommendedName>
</protein>
<dbReference type="EMBL" id="VDCQ01000023">
    <property type="protein sequence ID" value="TNJ64999.1"/>
    <property type="molecule type" value="Genomic_DNA"/>
</dbReference>
<dbReference type="Pfam" id="PF02518">
    <property type="entry name" value="HATPase_c"/>
    <property type="match status" value="1"/>
</dbReference>
<dbReference type="Gene3D" id="3.30.565.10">
    <property type="entry name" value="Histidine kinase-like ATPase, C-terminal domain"/>
    <property type="match status" value="1"/>
</dbReference>
<evidence type="ECO:0000313" key="4">
    <source>
        <dbReference type="Proteomes" id="UP000307943"/>
    </source>
</evidence>
<name>A0A5C4T9D8_9BACL</name>
<keyword evidence="4" id="KW-1185">Reference proteome</keyword>
<feature type="transmembrane region" description="Helical" evidence="1">
    <location>
        <begin position="46"/>
        <end position="65"/>
    </location>
</feature>
<dbReference type="InterPro" id="IPR003594">
    <property type="entry name" value="HATPase_dom"/>
</dbReference>
<dbReference type="GO" id="GO:0016020">
    <property type="term" value="C:membrane"/>
    <property type="evidence" value="ECO:0007669"/>
    <property type="project" value="InterPro"/>
</dbReference>
<dbReference type="SUPFAM" id="SSF55874">
    <property type="entry name" value="ATPase domain of HSP90 chaperone/DNA topoisomerase II/histidine kinase"/>
    <property type="match status" value="1"/>
</dbReference>
<dbReference type="InterPro" id="IPR036890">
    <property type="entry name" value="HATPase_C_sf"/>
</dbReference>
<comment type="caution">
    <text evidence="3">The sequence shown here is derived from an EMBL/GenBank/DDBJ whole genome shotgun (WGS) entry which is preliminary data.</text>
</comment>
<feature type="transmembrane region" description="Helical" evidence="1">
    <location>
        <begin position="331"/>
        <end position="353"/>
    </location>
</feature>
<accession>A0A5C4T9D8</accession>
<organism evidence="3 4">
    <name type="scientific">Paenibacillus hemerocallicola</name>
    <dbReference type="NCBI Taxonomy" id="1172614"/>
    <lineage>
        <taxon>Bacteria</taxon>
        <taxon>Bacillati</taxon>
        <taxon>Bacillota</taxon>
        <taxon>Bacilli</taxon>
        <taxon>Bacillales</taxon>
        <taxon>Paenibacillaceae</taxon>
        <taxon>Paenibacillus</taxon>
    </lineage>
</organism>
<dbReference type="RefSeq" id="WP_139603529.1">
    <property type="nucleotide sequence ID" value="NZ_VDCQ01000023.1"/>
</dbReference>
<dbReference type="SMART" id="SM00387">
    <property type="entry name" value="HATPase_c"/>
    <property type="match status" value="1"/>
</dbReference>
<evidence type="ECO:0000259" key="2">
    <source>
        <dbReference type="SMART" id="SM00387"/>
    </source>
</evidence>
<keyword evidence="1" id="KW-1133">Transmembrane helix</keyword>
<keyword evidence="1" id="KW-0472">Membrane</keyword>
<dbReference type="Pfam" id="PF06580">
    <property type="entry name" value="His_kinase"/>
    <property type="match status" value="1"/>
</dbReference>
<dbReference type="OrthoDB" id="1729609at2"/>